<dbReference type="Gene3D" id="3.90.660.50">
    <property type="match status" value="1"/>
</dbReference>
<dbReference type="PATRIC" id="fig|1609559.3.peg.834"/>
<dbReference type="PANTHER" id="PTHR43734">
    <property type="entry name" value="PHYTOENE DESATURASE"/>
    <property type="match status" value="1"/>
</dbReference>
<gene>
    <name evidence="1" type="ORF">TQ32_04005</name>
</gene>
<dbReference type="Proteomes" id="UP000070587">
    <property type="component" value="Chromosome"/>
</dbReference>
<dbReference type="SUPFAM" id="SSF51905">
    <property type="entry name" value="FAD/NAD(P)-binding domain"/>
    <property type="match status" value="1"/>
</dbReference>
<dbReference type="PANTHER" id="PTHR43734:SF1">
    <property type="entry name" value="PHYTOENE DESATURASE"/>
    <property type="match status" value="1"/>
</dbReference>
<name>A0A127B913_9EURY</name>
<dbReference type="GeneID" id="28490970"/>
<reference evidence="1 2" key="2">
    <citation type="journal article" date="2016" name="Int. J. Syst. Evol. Microbiol.">
        <title>Pyrococcus kukulkanii sp. nov., a hyperthermophilic, piezophilic archaeon isolated from a deep-sea hydrothermal vent.</title>
        <authorList>
            <person name="Callac N."/>
            <person name="Oger P."/>
            <person name="Lesongeur F."/>
            <person name="Rattray J.E."/>
            <person name="Vannier P."/>
            <person name="Michoud G."/>
            <person name="Beauverger M."/>
            <person name="Gayet N."/>
            <person name="Rouxel O."/>
            <person name="Jebbar M."/>
            <person name="Godfroy A."/>
        </authorList>
    </citation>
    <scope>NUCLEOTIDE SEQUENCE [LARGE SCALE GENOMIC DNA]</scope>
    <source>
        <strain evidence="1 2">NCB100</strain>
    </source>
</reference>
<dbReference type="STRING" id="1609559.TQ32_04005"/>
<organism evidence="1 2">
    <name type="scientific">Pyrococcus kukulkanii</name>
    <dbReference type="NCBI Taxonomy" id="1609559"/>
    <lineage>
        <taxon>Archaea</taxon>
        <taxon>Methanobacteriati</taxon>
        <taxon>Methanobacteriota</taxon>
        <taxon>Thermococci</taxon>
        <taxon>Thermococcales</taxon>
        <taxon>Thermococcaceae</taxon>
        <taxon>Pyrococcus</taxon>
    </lineage>
</organism>
<evidence type="ECO:0000313" key="1">
    <source>
        <dbReference type="EMBL" id="AMM53735.1"/>
    </source>
</evidence>
<dbReference type="KEGG" id="pyc:TQ32_04005"/>
<dbReference type="OrthoDB" id="11867at2157"/>
<accession>A0A127B913</accession>
<dbReference type="AlphaFoldDB" id="A0A127B913"/>
<sequence length="413" mass="45337">MKAIIIGAGLGGLLTGAFLAKNGYEVTILEKSPIIGGRFTNLPYKGFQLSTGALHMVPHGEDGPLAHLLKILGAKVEIVNSNPKGKILWDGKIMHYSKAWKFLGFKEKAKALKLLAEIKANRLPKGEEALMPADEWIKERVGDNEFVLKFLESFTGWADSVSSTEIPAIELAKEIKATLMWGGPGLIRGGCKAVIDELARIITENNGRIITREKAVEVEEGKVISESGSEYQYDILISNIGVKETVELIGKGEFPHDFLKEVKRIKPSEGVKFNLAVPGEPRIGNTVVFTPQLSINGFNEPSSLDQSLAKEGYTLIMAHMALKESPKKAIKKGWNDLLEVFPDGEPLLAQVYRGDNPVNRTRAGMHVEWPLERIYVVGDGYRPIGGIEVDGIALGVMEVLERIGIGNFKSWKL</sequence>
<evidence type="ECO:0000313" key="2">
    <source>
        <dbReference type="Proteomes" id="UP000070587"/>
    </source>
</evidence>
<dbReference type="EMBL" id="CP010835">
    <property type="protein sequence ID" value="AMM53735.1"/>
    <property type="molecule type" value="Genomic_DNA"/>
</dbReference>
<dbReference type="Gene3D" id="3.50.50.60">
    <property type="entry name" value="FAD/NAD(P)-binding domain"/>
    <property type="match status" value="1"/>
</dbReference>
<reference evidence="2" key="1">
    <citation type="submission" date="2015-02" db="EMBL/GenBank/DDBJ databases">
        <title>Pyrococcus kukulkanii sp. nov., a novel hyperthermophilic archaeon isolated from a deep-sea hydrothermal vent at the Guaymas Basin.</title>
        <authorList>
            <person name="Oger P.M."/>
            <person name="Callac N."/>
            <person name="Jebbar M."/>
            <person name="Godfroy A."/>
        </authorList>
    </citation>
    <scope>NUCLEOTIDE SEQUENCE [LARGE SCALE GENOMIC DNA]</scope>
    <source>
        <strain evidence="2">NCB100</strain>
    </source>
</reference>
<dbReference type="RefSeq" id="WP_068321296.1">
    <property type="nucleotide sequence ID" value="NZ_CP010835.1"/>
</dbReference>
<proteinExistence type="predicted"/>
<protein>
    <submittedName>
        <fullName evidence="1">Oxidoreductase</fullName>
    </submittedName>
</protein>
<dbReference type="InterPro" id="IPR036188">
    <property type="entry name" value="FAD/NAD-bd_sf"/>
</dbReference>
<dbReference type="Pfam" id="PF13450">
    <property type="entry name" value="NAD_binding_8"/>
    <property type="match status" value="1"/>
</dbReference>